<evidence type="ECO:0000313" key="4">
    <source>
        <dbReference type="EMBL" id="SIS51372.1"/>
    </source>
</evidence>
<evidence type="ECO:0000259" key="3">
    <source>
        <dbReference type="Pfam" id="PF04355"/>
    </source>
</evidence>
<dbReference type="Gene3D" id="3.30.1450.10">
    <property type="match status" value="1"/>
</dbReference>
<keyword evidence="1" id="KW-0732">Signal</keyword>
<dbReference type="EMBL" id="FTOM01000001">
    <property type="protein sequence ID" value="SIS51372.1"/>
    <property type="molecule type" value="Genomic_DNA"/>
</dbReference>
<dbReference type="AlphaFoldDB" id="A0A1N7JPU4"/>
<keyword evidence="2" id="KW-0472">Membrane</keyword>
<dbReference type="OrthoDB" id="7203955at2"/>
<dbReference type="GO" id="GO:0019867">
    <property type="term" value="C:outer membrane"/>
    <property type="evidence" value="ECO:0007669"/>
    <property type="project" value="InterPro"/>
</dbReference>
<feature type="domain" description="Outer membrane protein assembly factor BamE" evidence="3">
    <location>
        <begin position="19"/>
        <end position="94"/>
    </location>
</feature>
<evidence type="ECO:0000313" key="5">
    <source>
        <dbReference type="Proteomes" id="UP000186098"/>
    </source>
</evidence>
<dbReference type="InterPro" id="IPR007450">
    <property type="entry name" value="BamE_dom"/>
</dbReference>
<organism evidence="4 5">
    <name type="scientific">Phaeovulum vinaykumarii</name>
    <dbReference type="NCBI Taxonomy" id="407234"/>
    <lineage>
        <taxon>Bacteria</taxon>
        <taxon>Pseudomonadati</taxon>
        <taxon>Pseudomonadota</taxon>
        <taxon>Alphaproteobacteria</taxon>
        <taxon>Rhodobacterales</taxon>
        <taxon>Paracoccaceae</taxon>
        <taxon>Phaeovulum</taxon>
    </lineage>
</organism>
<dbReference type="Pfam" id="PF04355">
    <property type="entry name" value="BamE"/>
    <property type="match status" value="1"/>
</dbReference>
<evidence type="ECO:0000256" key="2">
    <source>
        <dbReference type="ARBA" id="ARBA00023136"/>
    </source>
</evidence>
<accession>A0A1N7JPU4</accession>
<proteinExistence type="predicted"/>
<dbReference type="RefSeq" id="WP_083947571.1">
    <property type="nucleotide sequence ID" value="NZ_FTOM01000001.1"/>
</dbReference>
<protein>
    <submittedName>
        <fullName evidence="4">Beta-barrel assembly machine subunit BamE</fullName>
    </submittedName>
</protein>
<dbReference type="InterPro" id="IPR037873">
    <property type="entry name" value="BamE-like"/>
</dbReference>
<sequence>MALALIAQAGCTPVYQNHGYVPSDEDLALLEVGRDTRQDVAFLVGRPSSAGLLEGSGWYYVGSRWEHKGARAPVEIDRQVVAISFDDDGTIENIERFGLQDGQVVALSRRVTDSNIKGIGLLRQIFGSLGRISADQLFSD</sequence>
<gene>
    <name evidence="4" type="ORF">SAMN05421795_101229</name>
</gene>
<evidence type="ECO:0000256" key="1">
    <source>
        <dbReference type="ARBA" id="ARBA00022729"/>
    </source>
</evidence>
<name>A0A1N7JPU4_9RHOB</name>
<dbReference type="STRING" id="407234.SAMN05421795_101229"/>
<keyword evidence="5" id="KW-1185">Reference proteome</keyword>
<dbReference type="Proteomes" id="UP000186098">
    <property type="component" value="Unassembled WGS sequence"/>
</dbReference>
<reference evidence="5" key="1">
    <citation type="submission" date="2017-01" db="EMBL/GenBank/DDBJ databases">
        <authorList>
            <person name="Varghese N."/>
            <person name="Submissions S."/>
        </authorList>
    </citation>
    <scope>NUCLEOTIDE SEQUENCE [LARGE SCALE GENOMIC DNA]</scope>
    <source>
        <strain evidence="5">DSM 18714</strain>
    </source>
</reference>